<evidence type="ECO:0000313" key="4">
    <source>
        <dbReference type="EMBL" id="ASJ76102.1"/>
    </source>
</evidence>
<feature type="compositionally biased region" description="Basic and acidic residues" evidence="2">
    <location>
        <begin position="53"/>
        <end position="71"/>
    </location>
</feature>
<dbReference type="AlphaFoldDB" id="A0A2Z2NXC5"/>
<feature type="coiled-coil region" evidence="1">
    <location>
        <begin position="111"/>
        <end position="138"/>
    </location>
</feature>
<evidence type="ECO:0000313" key="5">
    <source>
        <dbReference type="Proteomes" id="UP000250079"/>
    </source>
</evidence>
<feature type="signal peptide" evidence="3">
    <location>
        <begin position="1"/>
        <end position="32"/>
    </location>
</feature>
<name>A0A2Z2NXC5_9GAMM</name>
<keyword evidence="3" id="KW-0732">Signal</keyword>
<feature type="region of interest" description="Disordered" evidence="2">
    <location>
        <begin position="39"/>
        <end position="71"/>
    </location>
</feature>
<keyword evidence="1" id="KW-0175">Coiled coil</keyword>
<sequence>MRKTKIQPDNRLTKFRFALICLSTVLILQGCAAISGNPEKSLSTTDAAGKQLQEPRRSSSELTENDERTDADRNLILSEGYSQLYEAAQGLKFLDEALLLKVETDDFQKVAENTADYFARLEKTLEQLNRDYPSLRLDNNGLPVLMRMWIC</sequence>
<dbReference type="PROSITE" id="PS51257">
    <property type="entry name" value="PROKAR_LIPOPROTEIN"/>
    <property type="match status" value="1"/>
</dbReference>
<proteinExistence type="predicted"/>
<dbReference type="Proteomes" id="UP000250079">
    <property type="component" value="Chromosome"/>
</dbReference>
<evidence type="ECO:0000256" key="3">
    <source>
        <dbReference type="SAM" id="SignalP"/>
    </source>
</evidence>
<evidence type="ECO:0000256" key="1">
    <source>
        <dbReference type="SAM" id="Coils"/>
    </source>
</evidence>
<dbReference type="EMBL" id="CP018632">
    <property type="protein sequence ID" value="ASJ76102.1"/>
    <property type="molecule type" value="Genomic_DNA"/>
</dbReference>
<gene>
    <name evidence="4" type="ORF">IMCC3135_30265</name>
</gene>
<dbReference type="KEGG" id="gai:IMCC3135_30265"/>
<organism evidence="4 5">
    <name type="scientific">Granulosicoccus antarcticus IMCC3135</name>
    <dbReference type="NCBI Taxonomy" id="1192854"/>
    <lineage>
        <taxon>Bacteria</taxon>
        <taxon>Pseudomonadati</taxon>
        <taxon>Pseudomonadota</taxon>
        <taxon>Gammaproteobacteria</taxon>
        <taxon>Chromatiales</taxon>
        <taxon>Granulosicoccaceae</taxon>
        <taxon>Granulosicoccus</taxon>
    </lineage>
</organism>
<feature type="chain" id="PRO_5016465244" evidence="3">
    <location>
        <begin position="33"/>
        <end position="151"/>
    </location>
</feature>
<keyword evidence="5" id="KW-1185">Reference proteome</keyword>
<evidence type="ECO:0000256" key="2">
    <source>
        <dbReference type="SAM" id="MobiDB-lite"/>
    </source>
</evidence>
<protein>
    <submittedName>
        <fullName evidence="4">Uncharacterized protein</fullName>
    </submittedName>
</protein>
<accession>A0A2Z2NXC5</accession>
<reference evidence="4 5" key="1">
    <citation type="submission" date="2016-12" db="EMBL/GenBank/DDBJ databases">
        <authorList>
            <person name="Song W.-J."/>
            <person name="Kurnit D.M."/>
        </authorList>
    </citation>
    <scope>NUCLEOTIDE SEQUENCE [LARGE SCALE GENOMIC DNA]</scope>
    <source>
        <strain evidence="4 5">IMCC3135</strain>
    </source>
</reference>